<dbReference type="InterPro" id="IPR009025">
    <property type="entry name" value="RBP11-like_dimer"/>
</dbReference>
<dbReference type="GeneID" id="24832850"/>
<reference evidence="6 7" key="1">
    <citation type="submission" date="2014-07" db="EMBL/GenBank/DDBJ databases">
        <title>Methanogenic archaea and the global carbon cycle.</title>
        <authorList>
            <person name="Henriksen J.R."/>
            <person name="Luke J."/>
            <person name="Reinhart S."/>
            <person name="Benedict M.N."/>
            <person name="Youngblut N.D."/>
            <person name="Metcalf M.E."/>
            <person name="Whitaker R.J."/>
            <person name="Metcalf W.W."/>
        </authorList>
    </citation>
    <scope>NUCLEOTIDE SEQUENCE [LARGE SCALE GENOMIC DNA]</scope>
    <source>
        <strain evidence="6 7">HB-1</strain>
    </source>
</reference>
<dbReference type="CDD" id="cd06927">
    <property type="entry name" value="RNAP_L"/>
    <property type="match status" value="1"/>
</dbReference>
<dbReference type="GO" id="GO:0003899">
    <property type="term" value="F:DNA-directed RNA polymerase activity"/>
    <property type="evidence" value="ECO:0007669"/>
    <property type="project" value="UniProtKB-UniRule"/>
</dbReference>
<dbReference type="RefSeq" id="WP_048141957.1">
    <property type="nucleotide sequence ID" value="NZ_BBCW01000005.1"/>
</dbReference>
<comment type="function">
    <text evidence="4">DNA-dependent RNA polymerase (RNAP) catalyzes the transcription of DNA into RNA using the four ribonucleoside triphosphates as substrates.</text>
</comment>
<dbReference type="Pfam" id="PF13656">
    <property type="entry name" value="RNA_pol_L_2"/>
    <property type="match status" value="1"/>
</dbReference>
<dbReference type="InterPro" id="IPR022905">
    <property type="entry name" value="Rpo11-like"/>
</dbReference>
<evidence type="ECO:0000256" key="1">
    <source>
        <dbReference type="ARBA" id="ARBA00022478"/>
    </source>
</evidence>
<keyword evidence="1 4" id="KW-0240">DNA-directed RNA polymerase</keyword>
<evidence type="ECO:0000256" key="4">
    <source>
        <dbReference type="HAMAP-Rule" id="MF_00261"/>
    </source>
</evidence>
<dbReference type="OrthoDB" id="24205at2157"/>
<accession>A0A0E3SD77</accession>
<dbReference type="Proteomes" id="UP000033101">
    <property type="component" value="Chromosome"/>
</dbReference>
<dbReference type="GO" id="GO:0006351">
    <property type="term" value="P:DNA-templated transcription"/>
    <property type="evidence" value="ECO:0007669"/>
    <property type="project" value="UniProtKB-UniRule"/>
</dbReference>
<keyword evidence="3 4" id="KW-0804">Transcription</keyword>
<evidence type="ECO:0000259" key="5">
    <source>
        <dbReference type="Pfam" id="PF13656"/>
    </source>
</evidence>
<dbReference type="STRING" id="1434110.MSHOH_3506"/>
<dbReference type="GO" id="GO:0005737">
    <property type="term" value="C:cytoplasm"/>
    <property type="evidence" value="ECO:0007669"/>
    <property type="project" value="UniProtKB-SubCell"/>
</dbReference>
<keyword evidence="4 6" id="KW-0808">Transferase</keyword>
<comment type="subunit">
    <text evidence="4">Part of the RNA polymerase complex.</text>
</comment>
<dbReference type="GO" id="GO:0000428">
    <property type="term" value="C:DNA-directed RNA polymerase complex"/>
    <property type="evidence" value="ECO:0007669"/>
    <property type="project" value="UniProtKB-KW"/>
</dbReference>
<evidence type="ECO:0000313" key="6">
    <source>
        <dbReference type="EMBL" id="AKB79989.1"/>
    </source>
</evidence>
<protein>
    <recommendedName>
        <fullName evidence="4">DNA-directed RNA polymerase subunit Rpo11</fullName>
        <ecNumber evidence="4">2.7.7.6</ecNumber>
    </recommendedName>
    <alternativeName>
        <fullName evidence="4">DNA-directed RNA polymerase subunit L</fullName>
    </alternativeName>
</protein>
<dbReference type="GO" id="GO:0046983">
    <property type="term" value="F:protein dimerization activity"/>
    <property type="evidence" value="ECO:0007669"/>
    <property type="project" value="InterPro"/>
</dbReference>
<dbReference type="KEGG" id="mhor:MSHOH_3506"/>
<dbReference type="EMBL" id="CP009516">
    <property type="protein sequence ID" value="AKB79989.1"/>
    <property type="molecule type" value="Genomic_DNA"/>
</dbReference>
<feature type="domain" description="DNA-directed RNA polymerase RBP11-like dimerisation" evidence="5">
    <location>
        <begin position="12"/>
        <end position="84"/>
    </location>
</feature>
<comment type="catalytic activity">
    <reaction evidence="4">
        <text>RNA(n) + a ribonucleoside 5'-triphosphate = RNA(n+1) + diphosphate</text>
        <dbReference type="Rhea" id="RHEA:21248"/>
        <dbReference type="Rhea" id="RHEA-COMP:14527"/>
        <dbReference type="Rhea" id="RHEA-COMP:17342"/>
        <dbReference type="ChEBI" id="CHEBI:33019"/>
        <dbReference type="ChEBI" id="CHEBI:61557"/>
        <dbReference type="ChEBI" id="CHEBI:140395"/>
        <dbReference type="EC" id="2.7.7.6"/>
    </reaction>
</comment>
<dbReference type="HOGENOM" id="CLU_090381_5_3_2"/>
<name>A0A0E3SD77_9EURY</name>
<dbReference type="PATRIC" id="fig|1434110.4.peg.4497"/>
<dbReference type="PROSITE" id="PS01154">
    <property type="entry name" value="RNA_POL_L_13KD"/>
    <property type="match status" value="1"/>
</dbReference>
<dbReference type="InterPro" id="IPR036603">
    <property type="entry name" value="RBP11-like"/>
</dbReference>
<dbReference type="InterPro" id="IPR008193">
    <property type="entry name" value="RNA_pol_Rpb11_13-16kDa_CS"/>
</dbReference>
<organism evidence="6 7">
    <name type="scientific">Methanosarcina horonobensis HB-1 = JCM 15518</name>
    <dbReference type="NCBI Taxonomy" id="1434110"/>
    <lineage>
        <taxon>Archaea</taxon>
        <taxon>Methanobacteriati</taxon>
        <taxon>Methanobacteriota</taxon>
        <taxon>Stenosarchaea group</taxon>
        <taxon>Methanomicrobia</taxon>
        <taxon>Methanosarcinales</taxon>
        <taxon>Methanosarcinaceae</taxon>
        <taxon>Methanosarcina</taxon>
    </lineage>
</organism>
<dbReference type="AlphaFoldDB" id="A0A0E3SD77"/>
<dbReference type="HAMAP" id="MF_00261">
    <property type="entry name" value="RNApol_arch_Rpo11"/>
    <property type="match status" value="1"/>
</dbReference>
<proteinExistence type="inferred from homology"/>
<dbReference type="Gene3D" id="3.30.1360.10">
    <property type="entry name" value="RNA polymerase, RBP11-like subunit"/>
    <property type="match status" value="1"/>
</dbReference>
<keyword evidence="4 6" id="KW-0548">Nucleotidyltransferase</keyword>
<keyword evidence="2 4" id="KW-0963">Cytoplasm</keyword>
<dbReference type="NCBIfam" id="NF002237">
    <property type="entry name" value="PRK01146.2-1"/>
    <property type="match status" value="1"/>
</dbReference>
<evidence type="ECO:0000313" key="7">
    <source>
        <dbReference type="Proteomes" id="UP000033101"/>
    </source>
</evidence>
<sequence length="92" mass="10490">MELNILNKTNNELEVELRGETHTLLNLLKDLLIKDERVETAFYDMKYVSISEPVLYIKTDGTDPILVLKETAEIIVSQCDEFIDVFSKAANA</sequence>
<dbReference type="SUPFAM" id="SSF55257">
    <property type="entry name" value="RBP11-like subunits of RNA polymerase"/>
    <property type="match status" value="1"/>
</dbReference>
<comment type="subcellular location">
    <subcellularLocation>
        <location evidence="4">Cytoplasm</location>
    </subcellularLocation>
</comment>
<evidence type="ECO:0000256" key="3">
    <source>
        <dbReference type="ARBA" id="ARBA00023163"/>
    </source>
</evidence>
<keyword evidence="7" id="KW-1185">Reference proteome</keyword>
<evidence type="ECO:0000256" key="2">
    <source>
        <dbReference type="ARBA" id="ARBA00022490"/>
    </source>
</evidence>
<gene>
    <name evidence="4" type="primary">rpo11</name>
    <name evidence="4" type="synonym">rpoL</name>
    <name evidence="6" type="ORF">MSHOH_3506</name>
</gene>
<dbReference type="GO" id="GO:0003677">
    <property type="term" value="F:DNA binding"/>
    <property type="evidence" value="ECO:0007669"/>
    <property type="project" value="InterPro"/>
</dbReference>
<comment type="similarity">
    <text evidence="4">Belongs to the archaeal Rpo11/eukaryotic RPB11/RPC19 RNA polymerase subunit family.</text>
</comment>
<dbReference type="EC" id="2.7.7.6" evidence="4"/>